<dbReference type="Proteomes" id="UP000193827">
    <property type="component" value="Unassembled WGS sequence"/>
</dbReference>
<evidence type="ECO:0000256" key="1">
    <source>
        <dbReference type="SAM" id="SignalP"/>
    </source>
</evidence>
<gene>
    <name evidence="2" type="ORF">PEL8287_03841</name>
</gene>
<dbReference type="Pfam" id="PF09898">
    <property type="entry name" value="DUF2125"/>
    <property type="match status" value="1"/>
</dbReference>
<reference evidence="2 3" key="1">
    <citation type="submission" date="2017-03" db="EMBL/GenBank/DDBJ databases">
        <authorList>
            <person name="Afonso C.L."/>
            <person name="Miller P.J."/>
            <person name="Scott M.A."/>
            <person name="Spackman E."/>
            <person name="Goraichik I."/>
            <person name="Dimitrov K.M."/>
            <person name="Suarez D.L."/>
            <person name="Swayne D.E."/>
        </authorList>
    </citation>
    <scope>NUCLEOTIDE SEQUENCE [LARGE SCALE GENOMIC DNA]</scope>
    <source>
        <strain evidence="2 3">CECT 8287</strain>
    </source>
</reference>
<keyword evidence="1" id="KW-0732">Signal</keyword>
<feature type="signal peptide" evidence="1">
    <location>
        <begin position="1"/>
        <end position="24"/>
    </location>
</feature>
<protein>
    <recommendedName>
        <fullName evidence="4">DUF2125 domain-containing protein</fullName>
    </recommendedName>
</protein>
<keyword evidence="3" id="KW-1185">Reference proteome</keyword>
<accession>A0A1Y5TV16</accession>
<dbReference type="InterPro" id="IPR018666">
    <property type="entry name" value="DUF2125"/>
</dbReference>
<name>A0A1Y5TV16_9RHOB</name>
<sequence length="510" mass="54350">MPKTAFLRPTAAFAVFLLASPALADLTVDEAWQTWQAQFRAMGVGFEASESRKGDALQIGDITLSVTLPAGAGQGAVTFSGPRFKPLGDGRVQVIFPDSVTATISGAVREEPDQDPRTFLIELQTSSQNQSGIMSGSPERVVSEWISQGAEASLTKVVLDGVPVKANGTMSFGPYTYNSTTTDGENLTIEAKSKFSHYGIVYDVEFPEGGVLENSNHAEQAETTQRMVLPKDGLDFLTLHNQLREGLEIYFDATAASGTSTQNTYDGDKPLTRQNMTVNDYRAELALDADGLGYDASIGPFTLDVQAPGLFVPLSFASQGVAGALKMPVLATEETKDARFLMSVLDLEMNQDVWATFDPEAQLPRDPMTVTIDLAGKLKVLTDLVDFAALSETAGKIAPIQPAALEIRKVLLSAVGASLTGDGAFTFDASDTESFGGMPRPEGRVELGLTGANTLLDTLVSMGLLPEDQAMGARMMMGLFATPGQGEDTLNSTIEVNEQGHVLANGQRLK</sequence>
<evidence type="ECO:0008006" key="4">
    <source>
        <dbReference type="Google" id="ProtNLM"/>
    </source>
</evidence>
<evidence type="ECO:0000313" key="3">
    <source>
        <dbReference type="Proteomes" id="UP000193827"/>
    </source>
</evidence>
<dbReference type="EMBL" id="FWFL01000017">
    <property type="protein sequence ID" value="SLN68982.1"/>
    <property type="molecule type" value="Genomic_DNA"/>
</dbReference>
<dbReference type="AlphaFoldDB" id="A0A1Y5TV16"/>
<proteinExistence type="predicted"/>
<organism evidence="2 3">
    <name type="scientific">Roseovarius litorisediminis</name>
    <dbReference type="NCBI Taxonomy" id="1312363"/>
    <lineage>
        <taxon>Bacteria</taxon>
        <taxon>Pseudomonadati</taxon>
        <taxon>Pseudomonadota</taxon>
        <taxon>Alphaproteobacteria</taxon>
        <taxon>Rhodobacterales</taxon>
        <taxon>Roseobacteraceae</taxon>
        <taxon>Roseovarius</taxon>
    </lineage>
</organism>
<feature type="chain" id="PRO_5012373490" description="DUF2125 domain-containing protein" evidence="1">
    <location>
        <begin position="25"/>
        <end position="510"/>
    </location>
</feature>
<evidence type="ECO:0000313" key="2">
    <source>
        <dbReference type="EMBL" id="SLN68982.1"/>
    </source>
</evidence>